<dbReference type="InterPro" id="IPR036259">
    <property type="entry name" value="MFS_trans_sf"/>
</dbReference>
<feature type="transmembrane region" description="Helical" evidence="6">
    <location>
        <begin position="296"/>
        <end position="316"/>
    </location>
</feature>
<evidence type="ECO:0000313" key="7">
    <source>
        <dbReference type="EMBL" id="KAJ6447259.1"/>
    </source>
</evidence>
<dbReference type="Pfam" id="PF07690">
    <property type="entry name" value="MFS_1"/>
    <property type="match status" value="1"/>
</dbReference>
<keyword evidence="4 6" id="KW-1133">Transmembrane helix</keyword>
<dbReference type="PANTHER" id="PTHR43791:SF36">
    <property type="entry name" value="TRANSPORTER, PUTATIVE (AFU_ORTHOLOGUE AFUA_6G08340)-RELATED"/>
    <property type="match status" value="1"/>
</dbReference>
<dbReference type="SUPFAM" id="SSF103473">
    <property type="entry name" value="MFS general substrate transporter"/>
    <property type="match status" value="1"/>
</dbReference>
<dbReference type="GO" id="GO:0016020">
    <property type="term" value="C:membrane"/>
    <property type="evidence" value="ECO:0007669"/>
    <property type="project" value="UniProtKB-SubCell"/>
</dbReference>
<feature type="transmembrane region" description="Helical" evidence="6">
    <location>
        <begin position="219"/>
        <end position="239"/>
    </location>
</feature>
<evidence type="ECO:0000256" key="3">
    <source>
        <dbReference type="ARBA" id="ARBA00022692"/>
    </source>
</evidence>
<dbReference type="Gene3D" id="1.20.1250.20">
    <property type="entry name" value="MFS general substrate transporter like domains"/>
    <property type="match status" value="2"/>
</dbReference>
<accession>A0AB34G843</accession>
<dbReference type="GO" id="GO:0022857">
    <property type="term" value="F:transmembrane transporter activity"/>
    <property type="evidence" value="ECO:0007669"/>
    <property type="project" value="InterPro"/>
</dbReference>
<evidence type="ECO:0000256" key="1">
    <source>
        <dbReference type="ARBA" id="ARBA00004141"/>
    </source>
</evidence>
<evidence type="ECO:0000256" key="5">
    <source>
        <dbReference type="ARBA" id="ARBA00023136"/>
    </source>
</evidence>
<feature type="transmembrane region" description="Helical" evidence="6">
    <location>
        <begin position="322"/>
        <end position="340"/>
    </location>
</feature>
<gene>
    <name evidence="7" type="ORF">O9K51_02034</name>
</gene>
<feature type="transmembrane region" description="Helical" evidence="6">
    <location>
        <begin position="446"/>
        <end position="468"/>
    </location>
</feature>
<keyword evidence="8" id="KW-1185">Reference proteome</keyword>
<protein>
    <submittedName>
        <fullName evidence="7">Major facilitator superfamily domain, general substrate transporter</fullName>
    </submittedName>
</protein>
<feature type="transmembrane region" description="Helical" evidence="6">
    <location>
        <begin position="188"/>
        <end position="207"/>
    </location>
</feature>
<dbReference type="AlphaFoldDB" id="A0AB34G843"/>
<dbReference type="InterPro" id="IPR011701">
    <property type="entry name" value="MFS"/>
</dbReference>
<dbReference type="PANTHER" id="PTHR43791">
    <property type="entry name" value="PERMEASE-RELATED"/>
    <property type="match status" value="1"/>
</dbReference>
<comment type="caution">
    <text evidence="7">The sequence shown here is derived from an EMBL/GenBank/DDBJ whole genome shotgun (WGS) entry which is preliminary data.</text>
</comment>
<feature type="transmembrane region" description="Helical" evidence="6">
    <location>
        <begin position="97"/>
        <end position="117"/>
    </location>
</feature>
<proteinExistence type="predicted"/>
<feature type="transmembrane region" description="Helical" evidence="6">
    <location>
        <begin position="413"/>
        <end position="434"/>
    </location>
</feature>
<comment type="subcellular location">
    <subcellularLocation>
        <location evidence="1">Membrane</location>
        <topology evidence="1">Multi-pass membrane protein</topology>
    </subcellularLocation>
</comment>
<feature type="transmembrane region" description="Helical" evidence="6">
    <location>
        <begin position="352"/>
        <end position="373"/>
    </location>
</feature>
<keyword evidence="2" id="KW-0813">Transport</keyword>
<name>A0AB34G843_9HYPO</name>
<reference evidence="7" key="1">
    <citation type="submission" date="2023-01" db="EMBL/GenBank/DDBJ databases">
        <title>The growth and conidiation of Purpureocillium lavendulum are regulated by nitrogen source and histone H3K14 acetylation.</title>
        <authorList>
            <person name="Tang P."/>
            <person name="Han J."/>
            <person name="Zhang C."/>
            <person name="Tang P."/>
            <person name="Qi F."/>
            <person name="Zhang K."/>
            <person name="Liang L."/>
        </authorList>
    </citation>
    <scope>NUCLEOTIDE SEQUENCE</scope>
    <source>
        <strain evidence="7">YMF1.00683</strain>
    </source>
</reference>
<evidence type="ECO:0000313" key="8">
    <source>
        <dbReference type="Proteomes" id="UP001163105"/>
    </source>
</evidence>
<dbReference type="Proteomes" id="UP001163105">
    <property type="component" value="Unassembled WGS sequence"/>
</dbReference>
<keyword evidence="3 6" id="KW-0812">Transmembrane</keyword>
<evidence type="ECO:0000256" key="4">
    <source>
        <dbReference type="ARBA" id="ARBA00022989"/>
    </source>
</evidence>
<keyword evidence="5 6" id="KW-0472">Membrane</keyword>
<evidence type="ECO:0000256" key="2">
    <source>
        <dbReference type="ARBA" id="ARBA00022448"/>
    </source>
</evidence>
<feature type="transmembrane region" description="Helical" evidence="6">
    <location>
        <begin position="149"/>
        <end position="176"/>
    </location>
</feature>
<organism evidence="7 8">
    <name type="scientific">Purpureocillium lavendulum</name>
    <dbReference type="NCBI Taxonomy" id="1247861"/>
    <lineage>
        <taxon>Eukaryota</taxon>
        <taxon>Fungi</taxon>
        <taxon>Dikarya</taxon>
        <taxon>Ascomycota</taxon>
        <taxon>Pezizomycotina</taxon>
        <taxon>Sordariomycetes</taxon>
        <taxon>Hypocreomycetidae</taxon>
        <taxon>Hypocreales</taxon>
        <taxon>Ophiocordycipitaceae</taxon>
        <taxon>Purpureocillium</taxon>
    </lineage>
</organism>
<feature type="transmembrane region" description="Helical" evidence="6">
    <location>
        <begin position="379"/>
        <end position="401"/>
    </location>
</feature>
<dbReference type="EMBL" id="JAQHRD010000001">
    <property type="protein sequence ID" value="KAJ6447259.1"/>
    <property type="molecule type" value="Genomic_DNA"/>
</dbReference>
<sequence>MSIKPEAVENGVHVETRSRLSSGLNLSIVSPDVERHTLRRIDLALMPLIVITMGLQYVDKIILNGTAQFGIIEDLHLFENHGIDPDTSKPVISLHRFSVATLIFYWGLLVATIPASLLAQKLPIGKFLSSTVIIWGLLTVLTIEVKDYGALLALRFCLGIAEAGIGPGVSIFVTMYWKKQEQPLRYSIWYTATGLGGLLGSLMLYGMVHIEGSRPPWHYPYIILGSLTMAWGALLLVLLPDNPLTAKFLSAEQRVIAVERIRTEQTGIEDKTFKWDQALEVVTDPKSYLILAMNFCLHYVNGAISGFGTIIISSFGFSHFNAVLLTGAVGAMVVVVLIAAGAAGSYFKNSRLIIYCICEVPVIIGAALIWRMPWQTHRYAAIVGFVLLGSFAASYTMLLAIAGANTAGHTKKVLTQGIIWSTYAICNGVSPLFVKQTEVKSQYSSVFTGTIVTAVISSASCILLRFYLQHQNHKRDERYGKPTEDDIQNARFLDQTDVKNERFRYVL</sequence>
<evidence type="ECO:0000256" key="6">
    <source>
        <dbReference type="SAM" id="Phobius"/>
    </source>
</evidence>